<proteinExistence type="predicted"/>
<gene>
    <name evidence="1" type="ORF">BE21_43295</name>
</gene>
<dbReference type="AlphaFoldDB" id="A0A150TJZ9"/>
<evidence type="ECO:0000313" key="2">
    <source>
        <dbReference type="Proteomes" id="UP000075502"/>
    </source>
</evidence>
<sequence>MRAGAGIACAPLYPAAAALRSGAAVEVLAQLRAAPVPISLLRRERRLTPGRLTKLLALLSARAPDLSDLL</sequence>
<evidence type="ECO:0000313" key="1">
    <source>
        <dbReference type="EMBL" id="KYG05032.1"/>
    </source>
</evidence>
<dbReference type="SUPFAM" id="SSF53850">
    <property type="entry name" value="Periplasmic binding protein-like II"/>
    <property type="match status" value="1"/>
</dbReference>
<evidence type="ECO:0008006" key="3">
    <source>
        <dbReference type="Google" id="ProtNLM"/>
    </source>
</evidence>
<organism evidence="1 2">
    <name type="scientific">Sorangium cellulosum</name>
    <name type="common">Polyangium cellulosum</name>
    <dbReference type="NCBI Taxonomy" id="56"/>
    <lineage>
        <taxon>Bacteria</taxon>
        <taxon>Pseudomonadati</taxon>
        <taxon>Myxococcota</taxon>
        <taxon>Polyangia</taxon>
        <taxon>Polyangiales</taxon>
        <taxon>Polyangiaceae</taxon>
        <taxon>Sorangium</taxon>
    </lineage>
</organism>
<dbReference type="EMBL" id="JEME01002194">
    <property type="protein sequence ID" value="KYG05032.1"/>
    <property type="molecule type" value="Genomic_DNA"/>
</dbReference>
<dbReference type="Gene3D" id="3.40.190.290">
    <property type="match status" value="1"/>
</dbReference>
<dbReference type="Proteomes" id="UP000075502">
    <property type="component" value="Unassembled WGS sequence"/>
</dbReference>
<accession>A0A150TJZ9</accession>
<protein>
    <recommendedName>
        <fullName evidence="3">LysR substrate-binding domain-containing protein</fullName>
    </recommendedName>
</protein>
<reference evidence="1 2" key="1">
    <citation type="submission" date="2014-02" db="EMBL/GenBank/DDBJ databases">
        <title>The small core and large imbalanced accessory genome model reveals a collaborative survival strategy of Sorangium cellulosum strains in nature.</title>
        <authorList>
            <person name="Han K."/>
            <person name="Peng R."/>
            <person name="Blom J."/>
            <person name="Li Y.-Z."/>
        </authorList>
    </citation>
    <scope>NUCLEOTIDE SEQUENCE [LARGE SCALE GENOMIC DNA]</scope>
    <source>
        <strain evidence="1 2">So0007-03</strain>
    </source>
</reference>
<name>A0A150TJZ9_SORCE</name>
<comment type="caution">
    <text evidence="1">The sequence shown here is derived from an EMBL/GenBank/DDBJ whole genome shotgun (WGS) entry which is preliminary data.</text>
</comment>